<dbReference type="Pfam" id="PF01226">
    <property type="entry name" value="Form_Nir_trans"/>
    <property type="match status" value="1"/>
</dbReference>
<dbReference type="PANTHER" id="PTHR30520:SF8">
    <property type="entry name" value="NITRITE TRANSPORTER NIRC"/>
    <property type="match status" value="1"/>
</dbReference>
<keyword evidence="2 6" id="KW-0812">Transmembrane</keyword>
<dbReference type="Gene3D" id="1.20.1080.10">
    <property type="entry name" value="Glycerol uptake facilitator protein"/>
    <property type="match status" value="1"/>
</dbReference>
<dbReference type="RefSeq" id="WP_408181623.1">
    <property type="nucleotide sequence ID" value="NZ_JAQQEZ010000052.1"/>
</dbReference>
<dbReference type="InterPro" id="IPR024002">
    <property type="entry name" value="For/NO2_transpt_CS"/>
</dbReference>
<reference evidence="7 8" key="1">
    <citation type="journal article" date="2024" name="Chem. Sci.">
        <title>Discovery of megapolipeptins by genome mining of a Burkholderiales bacteria collection.</title>
        <authorList>
            <person name="Paulo B.S."/>
            <person name="Recchia M.J.J."/>
            <person name="Lee S."/>
            <person name="Fergusson C.H."/>
            <person name="Romanowski S.B."/>
            <person name="Hernandez A."/>
            <person name="Krull N."/>
            <person name="Liu D.Y."/>
            <person name="Cavanagh H."/>
            <person name="Bos A."/>
            <person name="Gray C.A."/>
            <person name="Murphy B.T."/>
            <person name="Linington R.G."/>
            <person name="Eustaquio A.S."/>
        </authorList>
    </citation>
    <scope>NUCLEOTIDE SEQUENCE [LARGE SCALE GENOMIC DNA]</scope>
    <source>
        <strain evidence="7 8">RL17-350-BIC-A</strain>
    </source>
</reference>
<name>A0ABW9B2H9_9BURK</name>
<comment type="caution">
    <text evidence="7">The sequence shown here is derived from an EMBL/GenBank/DDBJ whole genome shotgun (WGS) entry which is preliminary data.</text>
</comment>
<sequence>MYADSIDKFAKIGAHKASAVVRSPLAFLIGAAMAGAYIGFGDILMFSVGSHVNQAYTHLIMGAVFACALTIVVFAGSDLFTGTAMYMPFAVFRGETGVGGMVLVWAVCWIGNLIGAVVLAAILHAAGGGVLLTDGSEVFFKVVEAKMAAPAVQLFAKGLLCNWLVCLAIWMAARTDSDAAKLGLIFWPVFAFVASGFEHSVANMFVFALALISEHPANITFAGAVHNELSVTLGNLAGGGIFMGLGYWLQEGGIGHASNARIPAAGNRARTN</sequence>
<dbReference type="InterPro" id="IPR000292">
    <property type="entry name" value="For/NO2_transpt"/>
</dbReference>
<keyword evidence="3 6" id="KW-1133">Transmembrane helix</keyword>
<evidence type="ECO:0000256" key="6">
    <source>
        <dbReference type="SAM" id="Phobius"/>
    </source>
</evidence>
<dbReference type="PANTHER" id="PTHR30520">
    <property type="entry name" value="FORMATE TRANSPORTER-RELATED"/>
    <property type="match status" value="1"/>
</dbReference>
<evidence type="ECO:0000256" key="4">
    <source>
        <dbReference type="ARBA" id="ARBA00023136"/>
    </source>
</evidence>
<protein>
    <submittedName>
        <fullName evidence="7">Formate/nitrite transporter family protein</fullName>
    </submittedName>
</protein>
<feature type="transmembrane region" description="Helical" evidence="6">
    <location>
        <begin position="25"/>
        <end position="47"/>
    </location>
</feature>
<organism evidence="7 8">
    <name type="scientific">Paraburkholderia dipogonis</name>
    <dbReference type="NCBI Taxonomy" id="1211383"/>
    <lineage>
        <taxon>Bacteria</taxon>
        <taxon>Pseudomonadati</taxon>
        <taxon>Pseudomonadota</taxon>
        <taxon>Betaproteobacteria</taxon>
        <taxon>Burkholderiales</taxon>
        <taxon>Burkholderiaceae</taxon>
        <taxon>Paraburkholderia</taxon>
    </lineage>
</organism>
<dbReference type="EMBL" id="JAQQEZ010000052">
    <property type="protein sequence ID" value="MFM0007080.1"/>
    <property type="molecule type" value="Genomic_DNA"/>
</dbReference>
<dbReference type="InterPro" id="IPR023271">
    <property type="entry name" value="Aquaporin-like"/>
</dbReference>
<feature type="transmembrane region" description="Helical" evidence="6">
    <location>
        <begin position="147"/>
        <end position="172"/>
    </location>
</feature>
<dbReference type="PROSITE" id="PS01006">
    <property type="entry name" value="FORMATE_NITRITE_TP_2"/>
    <property type="match status" value="1"/>
</dbReference>
<feature type="transmembrane region" description="Helical" evidence="6">
    <location>
        <begin position="59"/>
        <end position="81"/>
    </location>
</feature>
<evidence type="ECO:0000256" key="2">
    <source>
        <dbReference type="ARBA" id="ARBA00022692"/>
    </source>
</evidence>
<evidence type="ECO:0000256" key="1">
    <source>
        <dbReference type="ARBA" id="ARBA00004141"/>
    </source>
</evidence>
<comment type="subcellular location">
    <subcellularLocation>
        <location evidence="1">Membrane</location>
        <topology evidence="1">Multi-pass membrane protein</topology>
    </subcellularLocation>
</comment>
<evidence type="ECO:0000256" key="3">
    <source>
        <dbReference type="ARBA" id="ARBA00022989"/>
    </source>
</evidence>
<keyword evidence="8" id="KW-1185">Reference proteome</keyword>
<accession>A0ABW9B2H9</accession>
<comment type="similarity">
    <text evidence="5">Belongs to the FNT transporter (TC 1.A.16) family.</text>
</comment>
<evidence type="ECO:0000313" key="7">
    <source>
        <dbReference type="EMBL" id="MFM0007080.1"/>
    </source>
</evidence>
<proteinExistence type="inferred from homology"/>
<evidence type="ECO:0000256" key="5">
    <source>
        <dbReference type="ARBA" id="ARBA00049660"/>
    </source>
</evidence>
<keyword evidence="4 6" id="KW-0472">Membrane</keyword>
<evidence type="ECO:0000313" key="8">
    <source>
        <dbReference type="Proteomes" id="UP001629230"/>
    </source>
</evidence>
<feature type="transmembrane region" description="Helical" evidence="6">
    <location>
        <begin position="184"/>
        <end position="212"/>
    </location>
</feature>
<dbReference type="Proteomes" id="UP001629230">
    <property type="component" value="Unassembled WGS sequence"/>
</dbReference>
<feature type="transmembrane region" description="Helical" evidence="6">
    <location>
        <begin position="102"/>
        <end position="127"/>
    </location>
</feature>
<gene>
    <name evidence="7" type="ORF">PQR57_39745</name>
</gene>